<dbReference type="AlphaFoldDB" id="F8P137"/>
<organism>
    <name type="scientific">Serpula lacrymans var. lacrymans (strain S7.9)</name>
    <name type="common">Dry rot fungus</name>
    <dbReference type="NCBI Taxonomy" id="578457"/>
    <lineage>
        <taxon>Eukaryota</taxon>
        <taxon>Fungi</taxon>
        <taxon>Dikarya</taxon>
        <taxon>Basidiomycota</taxon>
        <taxon>Agaricomycotina</taxon>
        <taxon>Agaricomycetes</taxon>
        <taxon>Agaricomycetidae</taxon>
        <taxon>Boletales</taxon>
        <taxon>Coniophorineae</taxon>
        <taxon>Serpulaceae</taxon>
        <taxon>Serpula</taxon>
    </lineage>
</organism>
<proteinExistence type="predicted"/>
<dbReference type="EMBL" id="GL945436">
    <property type="protein sequence ID" value="EGO22868.1"/>
    <property type="molecule type" value="Genomic_DNA"/>
</dbReference>
<gene>
    <name evidence="1" type="ORF">SERLADRAFT_471352</name>
</gene>
<evidence type="ECO:0000313" key="1">
    <source>
        <dbReference type="EMBL" id="EGO22868.1"/>
    </source>
</evidence>
<name>F8P137_SERL9</name>
<accession>F8P137</accession>
<protein>
    <submittedName>
        <fullName evidence="1">Uncharacterized protein</fullName>
    </submittedName>
</protein>
<reference evidence="1" key="1">
    <citation type="submission" date="2011-04" db="EMBL/GenBank/DDBJ databases">
        <title>Evolution of plant cell wall degrading machinery underlies the functional diversity of forest fungi.</title>
        <authorList>
            <consortium name="US DOE Joint Genome Institute (JGI-PGF)"/>
            <person name="Eastwood D.C."/>
            <person name="Floudas D."/>
            <person name="Binder M."/>
            <person name="Majcherczyk A."/>
            <person name="Schneider P."/>
            <person name="Aerts A."/>
            <person name="Asiegbu F.O."/>
            <person name="Baker S.E."/>
            <person name="Barry K."/>
            <person name="Bendiksby M."/>
            <person name="Blumentritt M."/>
            <person name="Coutinho P.M."/>
            <person name="Cullen D."/>
            <person name="Cullen D."/>
            <person name="Gathman A."/>
            <person name="Goodell B."/>
            <person name="Henrissat B."/>
            <person name="Ihrmark K."/>
            <person name="Kauserud H."/>
            <person name="Kohler A."/>
            <person name="LaButti K."/>
            <person name="Lapidus A."/>
            <person name="Lavin J.L."/>
            <person name="Lee Y.-H."/>
            <person name="Lindquist E."/>
            <person name="Lilly W."/>
            <person name="Lucas S."/>
            <person name="Morin E."/>
            <person name="Murat C."/>
            <person name="Oguiza J.A."/>
            <person name="Park J."/>
            <person name="Pisabarro A.G."/>
            <person name="Riley R."/>
            <person name="Rosling A."/>
            <person name="Salamov A."/>
            <person name="Schmidt O."/>
            <person name="Schmutz J."/>
            <person name="Skrede I."/>
            <person name="Stenlid J."/>
            <person name="Wiebenga A."/>
            <person name="Xie X."/>
            <person name="Kues U."/>
            <person name="Hibbett D.S."/>
            <person name="Hoffmeister D."/>
            <person name="Hogberg N."/>
            <person name="Martin F."/>
            <person name="Grigoriev I.V."/>
            <person name="Watkinson S.C."/>
        </authorList>
    </citation>
    <scope>NUCLEOTIDE SEQUENCE</scope>
    <source>
        <strain evidence="1">S7.9</strain>
    </source>
</reference>
<dbReference type="RefSeq" id="XP_007320108.1">
    <property type="nucleotide sequence ID" value="XM_007320046.1"/>
</dbReference>
<dbReference type="Proteomes" id="UP000008064">
    <property type="component" value="Unassembled WGS sequence"/>
</dbReference>
<dbReference type="HOGENOM" id="CLU_2943251_0_0_1"/>
<dbReference type="GeneID" id="18819925"/>
<sequence length="60" mass="6682">MPPWAFSAHASYLVCVEGSSIRVPGRCAGIVFYFRNHLDKRENTDINAISHPYSGLASDR</sequence>
<dbReference type="KEGG" id="sla:SERLADRAFT_471352"/>